<evidence type="ECO:0000256" key="4">
    <source>
        <dbReference type="ARBA" id="ARBA00022679"/>
    </source>
</evidence>
<sequence length="505" mass="59165">MLSPVACLRLISTLSFVTAAIFFIIVMLEYAHFNFGHRRYTDLDSSYPTESSYYQLINLGGSMEPEMEESRREEYRQSIAQVVDRLPKFRETVTNCTALAKHSDFKLFHAAKLWKFDSQLYKEKLFENATDRCQAIKERLAFFAEPLSEEEKDFPLAYGMLVYDNPLQIYFLLSAIYQPQNAYCIAIDEKSTEEFKQDMELLSDCFPNIFVMHVSKVEWYTYSVVRGVWSCVRYLAQLRHPWKYYQYLSGVDLPLKTNLEMVRIFKQLNGTPNMDIHPIPWDRIQRVRDQQHPIPMFKSSLSGLISRESVNGMIESELVRQYLIFAQQLDCPDEALWATMLGNPQILNIPGTFNGSAMHSMVKQQFGKLPKRCKMADKNSVMENLTAEEPFALHTYYISRYQIWVYTPNTRCHGKFTHWSCVYGILDMTNLLSRPELIGHKFYLNIEPAAYFCIYETVRQRALDMESQRRFRGEVYSQLPQVKMAQSAPEQDLKFFFTPCQMDDN</sequence>
<keyword evidence="4" id="KW-0808">Transferase</keyword>
<accession>A0AAD4MVD7</accession>
<keyword evidence="9" id="KW-0325">Glycoprotein</keyword>
<evidence type="ECO:0000256" key="10">
    <source>
        <dbReference type="ARBA" id="ARBA00038150"/>
    </source>
</evidence>
<reference evidence="12" key="1">
    <citation type="submission" date="2022-01" db="EMBL/GenBank/DDBJ databases">
        <title>Genome Sequence Resource for Two Populations of Ditylenchus destructor, the Migratory Endoparasitic Phytonematode.</title>
        <authorList>
            <person name="Zhang H."/>
            <person name="Lin R."/>
            <person name="Xie B."/>
        </authorList>
    </citation>
    <scope>NUCLEOTIDE SEQUENCE</scope>
    <source>
        <strain evidence="12">BazhouSP</strain>
    </source>
</reference>
<keyword evidence="3" id="KW-0328">Glycosyltransferase</keyword>
<dbReference type="EMBL" id="JAKKPZ010000091">
    <property type="protein sequence ID" value="KAI1702883.1"/>
    <property type="molecule type" value="Genomic_DNA"/>
</dbReference>
<keyword evidence="6" id="KW-0735">Signal-anchor</keyword>
<evidence type="ECO:0000256" key="3">
    <source>
        <dbReference type="ARBA" id="ARBA00022676"/>
    </source>
</evidence>
<comment type="pathway">
    <text evidence="2">Protein modification; protein glycosylation.</text>
</comment>
<evidence type="ECO:0000256" key="1">
    <source>
        <dbReference type="ARBA" id="ARBA00004606"/>
    </source>
</evidence>
<dbReference type="PANTHER" id="PTHR19297:SF185">
    <property type="entry name" value="BETA-1,3-GALACTOSYL-O-GLYCOSYL-GLYCOPROTEIN BETA-1,6-N-ACETYLGLUCOSAMINYLTRANSFERASE 3"/>
    <property type="match status" value="1"/>
</dbReference>
<evidence type="ECO:0000256" key="11">
    <source>
        <dbReference type="SAM" id="Phobius"/>
    </source>
</evidence>
<evidence type="ECO:0000313" key="12">
    <source>
        <dbReference type="EMBL" id="KAI1702883.1"/>
    </source>
</evidence>
<keyword evidence="8 11" id="KW-0472">Membrane</keyword>
<dbReference type="Pfam" id="PF02485">
    <property type="entry name" value="Branch"/>
    <property type="match status" value="1"/>
</dbReference>
<comment type="caution">
    <text evidence="12">The sequence shown here is derived from an EMBL/GenBank/DDBJ whole genome shotgun (WGS) entry which is preliminary data.</text>
</comment>
<name>A0AAD4MVD7_9BILA</name>
<proteinExistence type="inferred from homology"/>
<evidence type="ECO:0000313" key="13">
    <source>
        <dbReference type="Proteomes" id="UP001201812"/>
    </source>
</evidence>
<evidence type="ECO:0000256" key="5">
    <source>
        <dbReference type="ARBA" id="ARBA00022692"/>
    </source>
</evidence>
<organism evidence="12 13">
    <name type="scientific">Ditylenchus destructor</name>
    <dbReference type="NCBI Taxonomy" id="166010"/>
    <lineage>
        <taxon>Eukaryota</taxon>
        <taxon>Metazoa</taxon>
        <taxon>Ecdysozoa</taxon>
        <taxon>Nematoda</taxon>
        <taxon>Chromadorea</taxon>
        <taxon>Rhabditida</taxon>
        <taxon>Tylenchina</taxon>
        <taxon>Tylenchomorpha</taxon>
        <taxon>Sphaerularioidea</taxon>
        <taxon>Anguinidae</taxon>
        <taxon>Anguininae</taxon>
        <taxon>Ditylenchus</taxon>
    </lineage>
</organism>
<dbReference type="Proteomes" id="UP001201812">
    <property type="component" value="Unassembled WGS sequence"/>
</dbReference>
<dbReference type="GO" id="GO:0016020">
    <property type="term" value="C:membrane"/>
    <property type="evidence" value="ECO:0007669"/>
    <property type="project" value="UniProtKB-SubCell"/>
</dbReference>
<gene>
    <name evidence="12" type="ORF">DdX_15214</name>
</gene>
<feature type="transmembrane region" description="Helical" evidence="11">
    <location>
        <begin position="7"/>
        <end position="28"/>
    </location>
</feature>
<dbReference type="AlphaFoldDB" id="A0AAD4MVD7"/>
<evidence type="ECO:0000256" key="8">
    <source>
        <dbReference type="ARBA" id="ARBA00023136"/>
    </source>
</evidence>
<evidence type="ECO:0000256" key="9">
    <source>
        <dbReference type="ARBA" id="ARBA00023180"/>
    </source>
</evidence>
<evidence type="ECO:0000256" key="2">
    <source>
        <dbReference type="ARBA" id="ARBA00004922"/>
    </source>
</evidence>
<evidence type="ECO:0000256" key="7">
    <source>
        <dbReference type="ARBA" id="ARBA00022989"/>
    </source>
</evidence>
<protein>
    <submittedName>
        <fullName evidence="12">Core-2/I-Branching enzyme domain-containing protein</fullName>
    </submittedName>
</protein>
<keyword evidence="5 11" id="KW-0812">Transmembrane</keyword>
<dbReference type="InterPro" id="IPR003406">
    <property type="entry name" value="Glyco_trans_14"/>
</dbReference>
<comment type="subcellular location">
    <subcellularLocation>
        <location evidence="1">Membrane</location>
        <topology evidence="1">Single-pass type II membrane protein</topology>
    </subcellularLocation>
</comment>
<dbReference type="PANTHER" id="PTHR19297">
    <property type="entry name" value="GLYCOSYLTRANSFERASE 14 FAMILY MEMBER"/>
    <property type="match status" value="1"/>
</dbReference>
<dbReference type="GO" id="GO:0008375">
    <property type="term" value="F:acetylglucosaminyltransferase activity"/>
    <property type="evidence" value="ECO:0007669"/>
    <property type="project" value="TreeGrafter"/>
</dbReference>
<keyword evidence="13" id="KW-1185">Reference proteome</keyword>
<comment type="similarity">
    <text evidence="10">Belongs to the glycosyltransferase 14 family.</text>
</comment>
<keyword evidence="7 11" id="KW-1133">Transmembrane helix</keyword>
<evidence type="ECO:0000256" key="6">
    <source>
        <dbReference type="ARBA" id="ARBA00022968"/>
    </source>
</evidence>